<reference evidence="4 5" key="1">
    <citation type="submission" date="2018-07" db="EMBL/GenBank/DDBJ databases">
        <title>Whole genome Sequencing of Pseudoxanthomonas gei KCTC 32298 (T).</title>
        <authorList>
            <person name="Kumar S."/>
            <person name="Bansal K."/>
            <person name="Kaur A."/>
            <person name="Patil P."/>
            <person name="Sharma S."/>
            <person name="Patil P.B."/>
        </authorList>
    </citation>
    <scope>NUCLEOTIDE SEQUENCE [LARGE SCALE GENOMIC DNA]</scope>
    <source>
        <strain evidence="4 5">KCTC 32298</strain>
    </source>
</reference>
<dbReference type="InterPro" id="IPR007372">
    <property type="entry name" value="Lipid/polyisoprenoid-bd_YceI"/>
</dbReference>
<dbReference type="PANTHER" id="PTHR34406">
    <property type="entry name" value="PROTEIN YCEI"/>
    <property type="match status" value="1"/>
</dbReference>
<dbReference type="SUPFAM" id="SSF101874">
    <property type="entry name" value="YceI-like"/>
    <property type="match status" value="1"/>
</dbReference>
<protein>
    <submittedName>
        <fullName evidence="4">Polyisoprenoid-binding protein</fullName>
    </submittedName>
</protein>
<dbReference type="PANTHER" id="PTHR34406:SF1">
    <property type="entry name" value="PROTEIN YCEI"/>
    <property type="match status" value="1"/>
</dbReference>
<dbReference type="InterPro" id="IPR036761">
    <property type="entry name" value="TTHA0802/YceI-like_sf"/>
</dbReference>
<feature type="compositionally biased region" description="Polar residues" evidence="1">
    <location>
        <begin position="216"/>
        <end position="225"/>
    </location>
</feature>
<accession>A0ABX0AIS3</accession>
<keyword evidence="2" id="KW-0732">Signal</keyword>
<organism evidence="4 5">
    <name type="scientific">Pseudoxanthomonas gei</name>
    <dbReference type="NCBI Taxonomy" id="1383030"/>
    <lineage>
        <taxon>Bacteria</taxon>
        <taxon>Pseudomonadati</taxon>
        <taxon>Pseudomonadota</taxon>
        <taxon>Gammaproteobacteria</taxon>
        <taxon>Lysobacterales</taxon>
        <taxon>Lysobacteraceae</taxon>
        <taxon>Pseudoxanthomonas</taxon>
    </lineage>
</organism>
<feature type="region of interest" description="Disordered" evidence="1">
    <location>
        <begin position="190"/>
        <end position="225"/>
    </location>
</feature>
<evidence type="ECO:0000256" key="2">
    <source>
        <dbReference type="SAM" id="SignalP"/>
    </source>
</evidence>
<gene>
    <name evidence="4" type="ORF">DT603_09775</name>
</gene>
<proteinExistence type="predicted"/>
<evidence type="ECO:0000313" key="4">
    <source>
        <dbReference type="EMBL" id="NDK39128.1"/>
    </source>
</evidence>
<dbReference type="SMART" id="SM00867">
    <property type="entry name" value="YceI"/>
    <property type="match status" value="1"/>
</dbReference>
<dbReference type="RefSeq" id="WP_162349710.1">
    <property type="nucleotide sequence ID" value="NZ_QOVG01000006.1"/>
</dbReference>
<feature type="chain" id="PRO_5047268328" evidence="2">
    <location>
        <begin position="23"/>
        <end position="225"/>
    </location>
</feature>
<dbReference type="Proteomes" id="UP001429354">
    <property type="component" value="Unassembled WGS sequence"/>
</dbReference>
<evidence type="ECO:0000256" key="1">
    <source>
        <dbReference type="SAM" id="MobiDB-lite"/>
    </source>
</evidence>
<feature type="compositionally biased region" description="Acidic residues" evidence="1">
    <location>
        <begin position="200"/>
        <end position="213"/>
    </location>
</feature>
<dbReference type="EMBL" id="QOVG01000006">
    <property type="protein sequence ID" value="NDK39128.1"/>
    <property type="molecule type" value="Genomic_DNA"/>
</dbReference>
<feature type="signal peptide" evidence="2">
    <location>
        <begin position="1"/>
        <end position="22"/>
    </location>
</feature>
<dbReference type="Pfam" id="PF04264">
    <property type="entry name" value="YceI"/>
    <property type="match status" value="1"/>
</dbReference>
<name>A0ABX0AIS3_9GAMM</name>
<evidence type="ECO:0000259" key="3">
    <source>
        <dbReference type="SMART" id="SM00867"/>
    </source>
</evidence>
<feature type="domain" description="Lipid/polyisoprenoid-binding YceI-like" evidence="3">
    <location>
        <begin position="26"/>
        <end position="191"/>
    </location>
</feature>
<sequence length="225" mass="24165">MTLHLPLASLLLLATSALPAQAASASYELDPVHTRVMVAVEHAGFSKALGTVSGSTGHLQFDPDDWTTAHLEVSVPLQRIDFGDGKWNQAVLAANLLDAATHPFAKFVSTRIEPIDPQHATVHGTLTLHGVSREVQLQVTLNALKRHPMPPFRRTAGFSAIAELSRADFGIDAWKSVIGDRVELRMEVEATRSRAGNADAEADAGEDRIDDDATQPVPTTEPATP</sequence>
<dbReference type="Gene3D" id="2.40.128.110">
    <property type="entry name" value="Lipid/polyisoprenoid-binding, YceI-like"/>
    <property type="match status" value="1"/>
</dbReference>
<comment type="caution">
    <text evidence="4">The sequence shown here is derived from an EMBL/GenBank/DDBJ whole genome shotgun (WGS) entry which is preliminary data.</text>
</comment>
<evidence type="ECO:0000313" key="5">
    <source>
        <dbReference type="Proteomes" id="UP001429354"/>
    </source>
</evidence>
<keyword evidence="5" id="KW-1185">Reference proteome</keyword>